<keyword evidence="2" id="KW-1185">Reference proteome</keyword>
<gene>
    <name evidence="1" type="ORF">Pmar_PMAR003477</name>
</gene>
<dbReference type="OMA" id="AYCTTRN"/>
<dbReference type="EMBL" id="GG673069">
    <property type="protein sequence ID" value="EER16014.1"/>
    <property type="molecule type" value="Genomic_DNA"/>
</dbReference>
<evidence type="ECO:0000313" key="1">
    <source>
        <dbReference type="EMBL" id="EER16014.1"/>
    </source>
</evidence>
<evidence type="ECO:0000313" key="2">
    <source>
        <dbReference type="Proteomes" id="UP000007800"/>
    </source>
</evidence>
<accession>C5KHF2</accession>
<name>C5KHF2_PERM5</name>
<organism evidence="2">
    <name type="scientific">Perkinsus marinus (strain ATCC 50983 / TXsc)</name>
    <dbReference type="NCBI Taxonomy" id="423536"/>
    <lineage>
        <taxon>Eukaryota</taxon>
        <taxon>Sar</taxon>
        <taxon>Alveolata</taxon>
        <taxon>Perkinsozoa</taxon>
        <taxon>Perkinsea</taxon>
        <taxon>Perkinsida</taxon>
        <taxon>Perkinsidae</taxon>
        <taxon>Perkinsus</taxon>
    </lineage>
</organism>
<dbReference type="RefSeq" id="XP_002784218.1">
    <property type="nucleotide sequence ID" value="XM_002784172.1"/>
</dbReference>
<protein>
    <submittedName>
        <fullName evidence="1">Uncharacterized protein</fullName>
    </submittedName>
</protein>
<reference evidence="1 2" key="1">
    <citation type="submission" date="2008-07" db="EMBL/GenBank/DDBJ databases">
        <authorList>
            <person name="El-Sayed N."/>
            <person name="Caler E."/>
            <person name="Inman J."/>
            <person name="Amedeo P."/>
            <person name="Hass B."/>
            <person name="Wortman J."/>
        </authorList>
    </citation>
    <scope>NUCLEOTIDE SEQUENCE [LARGE SCALE GENOMIC DNA]</scope>
    <source>
        <strain evidence="2">ATCC 50983 / TXsc</strain>
    </source>
</reference>
<proteinExistence type="predicted"/>
<dbReference type="InParanoid" id="C5KHF2"/>
<dbReference type="Proteomes" id="UP000007800">
    <property type="component" value="Unassembled WGS sequence"/>
</dbReference>
<dbReference type="AlphaFoldDB" id="C5KHF2"/>
<dbReference type="GeneID" id="9061002"/>
<sequence>MRISGDGFASPVPAATSAVEDYAARVEEASGVATEAAIVEQQAMVHDKANRMQNAITCYVQASNRLAEAVSLLPSAHPDVRAISQHRVSLTMTSSAMAPPGEGRSTAGPSTTEVGAAAALGGLGGMLLLGPFGMVAGAAGAAYCTTRNDAVGYAARGAGSCTAATVHQGTEIAQRYGIGQRAQSLVTGAAVRARELNDNYHVTENLRAGAATAGRRLTEFNQQYQVTDRIGSGLARGVSAIGGWLSGNPQSRQA</sequence>